<dbReference type="OrthoDB" id="272245at2759"/>
<evidence type="ECO:0000256" key="2">
    <source>
        <dbReference type="ARBA" id="ARBA00004604"/>
    </source>
</evidence>
<accession>A0A9Q0L685</accession>
<feature type="domain" description="Exoribonuclease phosphorolytic" evidence="8">
    <location>
        <begin position="191"/>
        <end position="257"/>
    </location>
</feature>
<dbReference type="InterPro" id="IPR020568">
    <property type="entry name" value="Ribosomal_Su5_D2-typ_SF"/>
</dbReference>
<dbReference type="GO" id="GO:0016075">
    <property type="term" value="P:rRNA catabolic process"/>
    <property type="evidence" value="ECO:0007669"/>
    <property type="project" value="TreeGrafter"/>
</dbReference>
<keyword evidence="4" id="KW-0963">Cytoplasm</keyword>
<feature type="domain" description="Exoribonuclease phosphorolytic" evidence="7">
    <location>
        <begin position="30"/>
        <end position="161"/>
    </location>
</feature>
<dbReference type="PANTHER" id="PTHR11097:SF8">
    <property type="entry name" value="EXOSOME COMPLEX COMPONENT RRP42"/>
    <property type="match status" value="1"/>
</dbReference>
<dbReference type="GO" id="GO:0000177">
    <property type="term" value="C:cytoplasmic exosome (RNase complex)"/>
    <property type="evidence" value="ECO:0007669"/>
    <property type="project" value="TreeGrafter"/>
</dbReference>
<dbReference type="Gene3D" id="3.30.230.70">
    <property type="entry name" value="GHMP Kinase, N-terminal domain"/>
    <property type="match status" value="1"/>
</dbReference>
<evidence type="ECO:0000256" key="6">
    <source>
        <dbReference type="ARBA" id="ARBA00042523"/>
    </source>
</evidence>
<dbReference type="InterPro" id="IPR015847">
    <property type="entry name" value="ExoRNase_PH_dom2"/>
</dbReference>
<evidence type="ECO:0000313" key="9">
    <source>
        <dbReference type="EMBL" id="KAJ5067102.1"/>
    </source>
</evidence>
<dbReference type="GO" id="GO:0035925">
    <property type="term" value="F:mRNA 3'-UTR AU-rich region binding"/>
    <property type="evidence" value="ECO:0007669"/>
    <property type="project" value="TreeGrafter"/>
</dbReference>
<evidence type="ECO:0000256" key="1">
    <source>
        <dbReference type="ARBA" id="ARBA00004496"/>
    </source>
</evidence>
<comment type="similarity">
    <text evidence="3">Belongs to the RNase PH family.</text>
</comment>
<dbReference type="GO" id="GO:0071028">
    <property type="term" value="P:nuclear mRNA surveillance"/>
    <property type="evidence" value="ECO:0007669"/>
    <property type="project" value="TreeGrafter"/>
</dbReference>
<comment type="subcellular location">
    <subcellularLocation>
        <location evidence="1">Cytoplasm</location>
    </subcellularLocation>
    <subcellularLocation>
        <location evidence="2">Nucleus</location>
        <location evidence="2">Nucleolus</location>
    </subcellularLocation>
</comment>
<dbReference type="GO" id="GO:0034473">
    <property type="term" value="P:U1 snRNA 3'-end processing"/>
    <property type="evidence" value="ECO:0007669"/>
    <property type="project" value="TreeGrafter"/>
</dbReference>
<dbReference type="SUPFAM" id="SSF54211">
    <property type="entry name" value="Ribosomal protein S5 domain 2-like"/>
    <property type="match status" value="1"/>
</dbReference>
<keyword evidence="5" id="KW-0271">Exosome</keyword>
<organism evidence="9 10">
    <name type="scientific">Anaeramoeba ignava</name>
    <name type="common">Anaerobic marine amoeba</name>
    <dbReference type="NCBI Taxonomy" id="1746090"/>
    <lineage>
        <taxon>Eukaryota</taxon>
        <taxon>Metamonada</taxon>
        <taxon>Anaeramoebidae</taxon>
        <taxon>Anaeramoeba</taxon>
    </lineage>
</organism>
<comment type="caution">
    <text evidence="9">The sequence shown here is derived from an EMBL/GenBank/DDBJ whole genome shotgun (WGS) entry which is preliminary data.</text>
</comment>
<reference evidence="9" key="1">
    <citation type="submission" date="2022-10" db="EMBL/GenBank/DDBJ databases">
        <title>Novel sulphate-reducing endosymbionts in the free-living metamonad Anaeramoeba.</title>
        <authorList>
            <person name="Jerlstrom-Hultqvist J."/>
            <person name="Cepicka I."/>
            <person name="Gallot-Lavallee L."/>
            <person name="Salas-Leiva D."/>
            <person name="Curtis B.A."/>
            <person name="Zahonova K."/>
            <person name="Pipaliya S."/>
            <person name="Dacks J."/>
            <person name="Roger A.J."/>
        </authorList>
    </citation>
    <scope>NUCLEOTIDE SEQUENCE</scope>
    <source>
        <strain evidence="9">BMAN</strain>
    </source>
</reference>
<keyword evidence="10" id="KW-1185">Reference proteome</keyword>
<evidence type="ECO:0000259" key="7">
    <source>
        <dbReference type="Pfam" id="PF01138"/>
    </source>
</evidence>
<dbReference type="GO" id="GO:0000467">
    <property type="term" value="P:exonucleolytic trimming to generate mature 3'-end of 5.8S rRNA from tricistronic rRNA transcript (SSU-rRNA, 5.8S rRNA, LSU-rRNA)"/>
    <property type="evidence" value="ECO:0007669"/>
    <property type="project" value="TreeGrafter"/>
</dbReference>
<proteinExistence type="inferred from homology"/>
<evidence type="ECO:0000256" key="4">
    <source>
        <dbReference type="ARBA" id="ARBA00022490"/>
    </source>
</evidence>
<dbReference type="InterPro" id="IPR050590">
    <property type="entry name" value="Exosome_comp_Rrp42_subfam"/>
</dbReference>
<dbReference type="SUPFAM" id="SSF55666">
    <property type="entry name" value="Ribonuclease PH domain 2-like"/>
    <property type="match status" value="1"/>
</dbReference>
<dbReference type="GO" id="GO:0000176">
    <property type="term" value="C:nuclear exosome (RNase complex)"/>
    <property type="evidence" value="ECO:0007669"/>
    <property type="project" value="TreeGrafter"/>
</dbReference>
<dbReference type="InterPro" id="IPR001247">
    <property type="entry name" value="ExoRNase_PH_dom1"/>
</dbReference>
<protein>
    <recommendedName>
        <fullName evidence="6">Ribosomal RNA-processing protein 42</fullName>
    </recommendedName>
</protein>
<dbReference type="PANTHER" id="PTHR11097">
    <property type="entry name" value="EXOSOME COMPLEX EXONUCLEASE RIBOSOMAL RNA PROCESSING PROTEIN"/>
    <property type="match status" value="1"/>
</dbReference>
<dbReference type="Pfam" id="PF03725">
    <property type="entry name" value="RNase_PH_C"/>
    <property type="match status" value="1"/>
</dbReference>
<dbReference type="AlphaFoldDB" id="A0A9Q0L685"/>
<evidence type="ECO:0000256" key="5">
    <source>
        <dbReference type="ARBA" id="ARBA00022835"/>
    </source>
</evidence>
<dbReference type="EMBL" id="JAPDFW010000134">
    <property type="protein sequence ID" value="KAJ5067102.1"/>
    <property type="molecule type" value="Genomic_DNA"/>
</dbReference>
<sequence>MDRLSFSEQCFIIQGIKDNIRNDARTRLDYRYFSIETGILPQTNGSSRLRLAGTEIVVGIKTEIGEPLKESPNDGRIEVSVECTFSTSERRSKEVLNQEITAMMQKIYSGGKAIDLTNLSILKEKKCWILYIDVLVLRSDGNLFDGVSLAIKAALFNTRIPKVQVVPGERSGEIEIEVFDEQQSEKINIKNVPICVTISQVSGFVVIDTTVYEELCIDSSLVVAIDSSSNLFGIRKYGNDGIESSSLIEIINLASKAGQNLHARLDSLLQFEEKNRIQNSLDLDFIHQK</sequence>
<name>A0A9Q0L685_ANAIG</name>
<dbReference type="Pfam" id="PF01138">
    <property type="entry name" value="RNase_PH"/>
    <property type="match status" value="1"/>
</dbReference>
<dbReference type="GO" id="GO:0071035">
    <property type="term" value="P:nuclear polyadenylation-dependent rRNA catabolic process"/>
    <property type="evidence" value="ECO:0007669"/>
    <property type="project" value="TreeGrafter"/>
</dbReference>
<dbReference type="GO" id="GO:0071038">
    <property type="term" value="P:TRAMP-dependent tRNA surveillance pathway"/>
    <property type="evidence" value="ECO:0007669"/>
    <property type="project" value="TreeGrafter"/>
</dbReference>
<dbReference type="InterPro" id="IPR036345">
    <property type="entry name" value="ExoRNase_PH_dom2_sf"/>
</dbReference>
<gene>
    <name evidence="9" type="ORF">M0811_13252</name>
</gene>
<dbReference type="InterPro" id="IPR027408">
    <property type="entry name" value="PNPase/RNase_PH_dom_sf"/>
</dbReference>
<evidence type="ECO:0000256" key="3">
    <source>
        <dbReference type="ARBA" id="ARBA00006678"/>
    </source>
</evidence>
<dbReference type="OMA" id="YNTRIPK"/>
<evidence type="ECO:0000313" key="10">
    <source>
        <dbReference type="Proteomes" id="UP001149090"/>
    </source>
</evidence>
<dbReference type="GO" id="GO:0005730">
    <property type="term" value="C:nucleolus"/>
    <property type="evidence" value="ECO:0007669"/>
    <property type="project" value="UniProtKB-SubCell"/>
</dbReference>
<dbReference type="CDD" id="cd11367">
    <property type="entry name" value="RNase_PH_RRP42"/>
    <property type="match status" value="1"/>
</dbReference>
<dbReference type="GO" id="GO:0034476">
    <property type="term" value="P:U5 snRNA 3'-end processing"/>
    <property type="evidence" value="ECO:0007669"/>
    <property type="project" value="TreeGrafter"/>
</dbReference>
<dbReference type="Proteomes" id="UP001149090">
    <property type="component" value="Unassembled WGS sequence"/>
</dbReference>
<evidence type="ECO:0000259" key="8">
    <source>
        <dbReference type="Pfam" id="PF03725"/>
    </source>
</evidence>
<dbReference type="GO" id="GO:0034475">
    <property type="term" value="P:U4 snRNA 3'-end processing"/>
    <property type="evidence" value="ECO:0007669"/>
    <property type="project" value="TreeGrafter"/>
</dbReference>